<protein>
    <submittedName>
        <fullName evidence="2">Uncharacterized protein</fullName>
    </submittedName>
</protein>
<sequence>MNACCLCLTDGTEVKSRMPGDRSRHSDATYYIPAYSPISARPQLHAGVDPMRMMHRRAILRPASCYAVSGMYEAASAFRWLSQPNAHARTSSSSIAYLSARTPPPLWAIGSRARILPCRAKYFDFGICIGRFSQEATTVTLFVNVVLPMAIPIHGLIAIGQQKEKEINSKD</sequence>
<evidence type="ECO:0000313" key="2">
    <source>
        <dbReference type="EMBL" id="BAD35505.1"/>
    </source>
</evidence>
<evidence type="ECO:0000313" key="3">
    <source>
        <dbReference type="Proteomes" id="UP000000763"/>
    </source>
</evidence>
<gene>
    <name evidence="2" type="ORF">P0429G06.1</name>
    <name evidence="1" type="ORF">P0490F09.37</name>
</gene>
<name>Q69X46_ORYSJ</name>
<proteinExistence type="predicted"/>
<reference evidence="3" key="3">
    <citation type="journal article" date="2005" name="Nature">
        <title>The map-based sequence of the rice genome.</title>
        <authorList>
            <consortium name="International rice genome sequencing project (IRGSP)"/>
            <person name="Matsumoto T."/>
            <person name="Wu J."/>
            <person name="Kanamori H."/>
            <person name="Katayose Y."/>
            <person name="Fujisawa M."/>
            <person name="Namiki N."/>
            <person name="Mizuno H."/>
            <person name="Yamamoto K."/>
            <person name="Antonio B.A."/>
            <person name="Baba T."/>
            <person name="Sakata K."/>
            <person name="Nagamura Y."/>
            <person name="Aoki H."/>
            <person name="Arikawa K."/>
            <person name="Arita K."/>
            <person name="Bito T."/>
            <person name="Chiden Y."/>
            <person name="Fujitsuka N."/>
            <person name="Fukunaka R."/>
            <person name="Hamada M."/>
            <person name="Harada C."/>
            <person name="Hayashi A."/>
            <person name="Hijishita S."/>
            <person name="Honda M."/>
            <person name="Hosokawa S."/>
            <person name="Ichikawa Y."/>
            <person name="Idonuma A."/>
            <person name="Iijima M."/>
            <person name="Ikeda M."/>
            <person name="Ikeno M."/>
            <person name="Ito K."/>
            <person name="Ito S."/>
            <person name="Ito T."/>
            <person name="Ito Y."/>
            <person name="Ito Y."/>
            <person name="Iwabuchi A."/>
            <person name="Kamiya K."/>
            <person name="Karasawa W."/>
            <person name="Kurita K."/>
            <person name="Katagiri S."/>
            <person name="Kikuta A."/>
            <person name="Kobayashi H."/>
            <person name="Kobayashi N."/>
            <person name="Machita K."/>
            <person name="Maehara T."/>
            <person name="Masukawa M."/>
            <person name="Mizubayashi T."/>
            <person name="Mukai Y."/>
            <person name="Nagasaki H."/>
            <person name="Nagata Y."/>
            <person name="Naito S."/>
            <person name="Nakashima M."/>
            <person name="Nakama Y."/>
            <person name="Nakamichi Y."/>
            <person name="Nakamura M."/>
            <person name="Meguro A."/>
            <person name="Negishi M."/>
            <person name="Ohta I."/>
            <person name="Ohta T."/>
            <person name="Okamoto M."/>
            <person name="Ono N."/>
            <person name="Saji S."/>
            <person name="Sakaguchi M."/>
            <person name="Sakai K."/>
            <person name="Shibata M."/>
            <person name="Shimokawa T."/>
            <person name="Song J."/>
            <person name="Takazaki Y."/>
            <person name="Terasawa K."/>
            <person name="Tsugane M."/>
            <person name="Tsuji K."/>
            <person name="Ueda S."/>
            <person name="Waki K."/>
            <person name="Yamagata H."/>
            <person name="Yamamoto M."/>
            <person name="Yamamoto S."/>
            <person name="Yamane H."/>
            <person name="Yoshiki S."/>
            <person name="Yoshihara R."/>
            <person name="Yukawa K."/>
            <person name="Zhong H."/>
            <person name="Yano M."/>
            <person name="Yuan Q."/>
            <person name="Ouyang S."/>
            <person name="Liu J."/>
            <person name="Jones K.M."/>
            <person name="Gansberger K."/>
            <person name="Moffat K."/>
            <person name="Hill J."/>
            <person name="Bera J."/>
            <person name="Fadrosh D."/>
            <person name="Jin S."/>
            <person name="Johri S."/>
            <person name="Kim M."/>
            <person name="Overton L."/>
            <person name="Reardon M."/>
            <person name="Tsitrin T."/>
            <person name="Vuong H."/>
            <person name="Weaver B."/>
            <person name="Ciecko A."/>
            <person name="Tallon L."/>
            <person name="Jackson J."/>
            <person name="Pai G."/>
            <person name="Aken S.V."/>
            <person name="Utterback T."/>
            <person name="Reidmuller S."/>
            <person name="Feldblyum T."/>
            <person name="Hsiao J."/>
            <person name="Zismann V."/>
            <person name="Iobst S."/>
            <person name="de Vazeille A.R."/>
            <person name="Buell C.R."/>
            <person name="Ying K."/>
            <person name="Li Y."/>
            <person name="Lu T."/>
            <person name="Huang Y."/>
            <person name="Zhao Q."/>
            <person name="Feng Q."/>
            <person name="Zhang L."/>
            <person name="Zhu J."/>
            <person name="Weng Q."/>
            <person name="Mu J."/>
            <person name="Lu Y."/>
            <person name="Fan D."/>
            <person name="Liu Y."/>
            <person name="Guan J."/>
            <person name="Zhang Y."/>
            <person name="Yu S."/>
            <person name="Liu X."/>
            <person name="Zhang Y."/>
            <person name="Hong G."/>
            <person name="Han B."/>
            <person name="Choisne N."/>
            <person name="Demange N."/>
            <person name="Orjeda G."/>
            <person name="Samain S."/>
            <person name="Cattolico L."/>
            <person name="Pelletier E."/>
            <person name="Couloux A."/>
            <person name="Segurens B."/>
            <person name="Wincker P."/>
            <person name="D'Hont A."/>
            <person name="Scarpelli C."/>
            <person name="Weissenbach J."/>
            <person name="Salanoubat M."/>
            <person name="Quetier F."/>
            <person name="Yu Y."/>
            <person name="Kim H.R."/>
            <person name="Rambo T."/>
            <person name="Currie J."/>
            <person name="Collura K."/>
            <person name="Luo M."/>
            <person name="Yang T."/>
            <person name="Ammiraju J.S.S."/>
            <person name="Engler F."/>
            <person name="Soderlund C."/>
            <person name="Wing R.A."/>
            <person name="Palmer L.E."/>
            <person name="de la Bastide M."/>
            <person name="Spiegel L."/>
            <person name="Nascimento L."/>
            <person name="Zutavern T."/>
            <person name="O'Shaughnessy A."/>
            <person name="Dike S."/>
            <person name="Dedhia N."/>
            <person name="Preston R."/>
            <person name="Balija V."/>
            <person name="McCombie W.R."/>
            <person name="Chow T."/>
            <person name="Chen H."/>
            <person name="Chung M."/>
            <person name="Chen C."/>
            <person name="Shaw J."/>
            <person name="Wu H."/>
            <person name="Hsiao K."/>
            <person name="Chao Y."/>
            <person name="Chu M."/>
            <person name="Cheng C."/>
            <person name="Hour A."/>
            <person name="Lee P."/>
            <person name="Lin S."/>
            <person name="Lin Y."/>
            <person name="Liou J."/>
            <person name="Liu S."/>
            <person name="Hsing Y."/>
            <person name="Raghuvanshi S."/>
            <person name="Mohanty A."/>
            <person name="Bharti A.K."/>
            <person name="Gaur A."/>
            <person name="Gupta V."/>
            <person name="Kumar D."/>
            <person name="Ravi V."/>
            <person name="Vij S."/>
            <person name="Kapur A."/>
            <person name="Khurana P."/>
            <person name="Khurana P."/>
            <person name="Khurana J.P."/>
            <person name="Tyagi A.K."/>
            <person name="Gaikwad K."/>
            <person name="Singh A."/>
            <person name="Dalal V."/>
            <person name="Srivastava S."/>
            <person name="Dixit A."/>
            <person name="Pal A.K."/>
            <person name="Ghazi I.A."/>
            <person name="Yadav M."/>
            <person name="Pandit A."/>
            <person name="Bhargava A."/>
            <person name="Sureshbabu K."/>
            <person name="Batra K."/>
            <person name="Sharma T.R."/>
            <person name="Mohapatra T."/>
            <person name="Singh N.K."/>
            <person name="Messing J."/>
            <person name="Nelson A.B."/>
            <person name="Fuks G."/>
            <person name="Kavchok S."/>
            <person name="Keizer G."/>
            <person name="Linton E."/>
            <person name="Llaca V."/>
            <person name="Song R."/>
            <person name="Tanyolac B."/>
            <person name="Young S."/>
            <person name="Ho-Il K."/>
            <person name="Hahn J.H."/>
            <person name="Sangsakoo G."/>
            <person name="Vanavichit A."/>
            <person name="de Mattos Luiz.A.T."/>
            <person name="Zimmer P.D."/>
            <person name="Malone G."/>
            <person name="Dellagostin O."/>
            <person name="de Oliveira A.C."/>
            <person name="Bevan M."/>
            <person name="Bancroft I."/>
            <person name="Minx P."/>
            <person name="Cordum H."/>
            <person name="Wilson R."/>
            <person name="Cheng Z."/>
            <person name="Jin W."/>
            <person name="Jiang J."/>
            <person name="Leong S.A."/>
            <person name="Iwama H."/>
            <person name="Gojobori T."/>
            <person name="Itoh T."/>
            <person name="Niimura Y."/>
            <person name="Fujii Y."/>
            <person name="Habara T."/>
            <person name="Sakai H."/>
            <person name="Sato Y."/>
            <person name="Wilson G."/>
            <person name="Kumar K."/>
            <person name="McCouch S."/>
            <person name="Juretic N."/>
            <person name="Hoen D."/>
            <person name="Wright S."/>
            <person name="Bruskiewich R."/>
            <person name="Bureau T."/>
            <person name="Miyao A."/>
            <person name="Hirochika H."/>
            <person name="Nishikawa T."/>
            <person name="Kadowaki K."/>
            <person name="Sugiura M."/>
            <person name="Burr B."/>
            <person name="Sasaki T."/>
        </authorList>
    </citation>
    <scope>NUCLEOTIDE SEQUENCE [LARGE SCALE GENOMIC DNA]</scope>
    <source>
        <strain evidence="3">cv. Nipponbare</strain>
    </source>
</reference>
<evidence type="ECO:0000313" key="1">
    <source>
        <dbReference type="EMBL" id="BAD35501.1"/>
    </source>
</evidence>
<dbReference type="EMBL" id="AP003626">
    <property type="protein sequence ID" value="BAD35505.1"/>
    <property type="molecule type" value="Genomic_DNA"/>
</dbReference>
<accession>Q69X46</accession>
<dbReference type="EMBL" id="AP003616">
    <property type="protein sequence ID" value="BAD35501.1"/>
    <property type="molecule type" value="Genomic_DNA"/>
</dbReference>
<reference evidence="3" key="4">
    <citation type="journal article" date="2008" name="Nucleic Acids Res.">
        <title>The rice annotation project database (RAP-DB): 2008 update.</title>
        <authorList>
            <consortium name="The rice annotation project (RAP)"/>
        </authorList>
    </citation>
    <scope>GENOME REANNOTATION</scope>
    <source>
        <strain evidence="3">cv. Nipponbare</strain>
    </source>
</reference>
<reference evidence="2" key="1">
    <citation type="submission" date="2001-05" db="EMBL/GenBank/DDBJ databases">
        <title>Oryza sativa nipponbare(GA3) genomic DNA, chromosome 6, PAC clone:P0429G06.</title>
        <authorList>
            <person name="Sasaki T."/>
            <person name="Matsumoto T."/>
            <person name="Yamamoto K."/>
        </authorList>
    </citation>
    <scope>NUCLEOTIDE SEQUENCE</scope>
</reference>
<dbReference type="Proteomes" id="UP000000763">
    <property type="component" value="Chromosome 6"/>
</dbReference>
<dbReference type="AlphaFoldDB" id="Q69X46"/>
<organism evidence="2 3">
    <name type="scientific">Oryza sativa subsp. japonica</name>
    <name type="common">Rice</name>
    <dbReference type="NCBI Taxonomy" id="39947"/>
    <lineage>
        <taxon>Eukaryota</taxon>
        <taxon>Viridiplantae</taxon>
        <taxon>Streptophyta</taxon>
        <taxon>Embryophyta</taxon>
        <taxon>Tracheophyta</taxon>
        <taxon>Spermatophyta</taxon>
        <taxon>Magnoliopsida</taxon>
        <taxon>Liliopsida</taxon>
        <taxon>Poales</taxon>
        <taxon>Poaceae</taxon>
        <taxon>BOP clade</taxon>
        <taxon>Oryzoideae</taxon>
        <taxon>Oryzeae</taxon>
        <taxon>Oryzinae</taxon>
        <taxon>Oryza</taxon>
        <taxon>Oryza sativa</taxon>
    </lineage>
</organism>
<reference evidence="1" key="2">
    <citation type="submission" date="2001-05" db="EMBL/GenBank/DDBJ databases">
        <title>Oryza sativa nipponbare(GA3) genomic DNA, chromosome 6, PAC clone:P0490F09.</title>
        <authorList>
            <person name="Sasaki T."/>
            <person name="Matsumoto T."/>
            <person name="Yamamoto K."/>
        </authorList>
    </citation>
    <scope>NUCLEOTIDE SEQUENCE</scope>
</reference>